<evidence type="ECO:0000313" key="1">
    <source>
        <dbReference type="EMBL" id="GAA3825905.1"/>
    </source>
</evidence>
<comment type="caution">
    <text evidence="1">The sequence shown here is derived from an EMBL/GenBank/DDBJ whole genome shotgun (WGS) entry which is preliminary data.</text>
</comment>
<proteinExistence type="predicted"/>
<protein>
    <submittedName>
        <fullName evidence="1">Uncharacterized protein</fullName>
    </submittedName>
</protein>
<keyword evidence="2" id="KW-1185">Reference proteome</keyword>
<dbReference type="RefSeq" id="WP_344945759.1">
    <property type="nucleotide sequence ID" value="NZ_BAAAZR010000020.1"/>
</dbReference>
<gene>
    <name evidence="1" type="ORF">GCM10022226_53320</name>
</gene>
<evidence type="ECO:0000313" key="2">
    <source>
        <dbReference type="Proteomes" id="UP001500888"/>
    </source>
</evidence>
<dbReference type="EMBL" id="BAAAZR010000020">
    <property type="protein sequence ID" value="GAA3825905.1"/>
    <property type="molecule type" value="Genomic_DNA"/>
</dbReference>
<dbReference type="Proteomes" id="UP001500888">
    <property type="component" value="Unassembled WGS sequence"/>
</dbReference>
<sequence length="180" mass="19824">MIDCDPDAREKTVKVKILAPVQPVPPAPMPGLAFIPVEFDHLAVTPYVNGNGRLTYSIKAGHARSPCQRIHRRRFSLPQAHRCLRKENCLMARRRTHRISTITLNTGNGARATNHPYPARTPVLALNFGALSVLVTTSTGDEVTATDLEFARQFAHQVHQFATSVERCFHGLPNGRGVAA</sequence>
<accession>A0ABP7ITI0</accession>
<name>A0ABP7ITI0_9ACTN</name>
<organism evidence="1 2">
    <name type="scientific">Sphaerisporangium flaviroseum</name>
    <dbReference type="NCBI Taxonomy" id="509199"/>
    <lineage>
        <taxon>Bacteria</taxon>
        <taxon>Bacillati</taxon>
        <taxon>Actinomycetota</taxon>
        <taxon>Actinomycetes</taxon>
        <taxon>Streptosporangiales</taxon>
        <taxon>Streptosporangiaceae</taxon>
        <taxon>Sphaerisporangium</taxon>
    </lineage>
</organism>
<reference evidence="2" key="1">
    <citation type="journal article" date="2019" name="Int. J. Syst. Evol. Microbiol.">
        <title>The Global Catalogue of Microorganisms (GCM) 10K type strain sequencing project: providing services to taxonomists for standard genome sequencing and annotation.</title>
        <authorList>
            <consortium name="The Broad Institute Genomics Platform"/>
            <consortium name="The Broad Institute Genome Sequencing Center for Infectious Disease"/>
            <person name="Wu L."/>
            <person name="Ma J."/>
        </authorList>
    </citation>
    <scope>NUCLEOTIDE SEQUENCE [LARGE SCALE GENOMIC DNA]</scope>
    <source>
        <strain evidence="2">JCM 16908</strain>
    </source>
</reference>